<dbReference type="eggNOG" id="COG3979">
    <property type="taxonomic scope" value="Bacteria"/>
</dbReference>
<keyword evidence="8" id="KW-0732">Signal</keyword>
<keyword evidence="10" id="KW-0449">Lipoprotein</keyword>
<accession>C9QEX9</accession>
<dbReference type="EMBL" id="AFWH01000018">
    <property type="protein sequence ID" value="EGU51387.1"/>
    <property type="molecule type" value="Genomic_DNA"/>
</dbReference>
<keyword evidence="1 6" id="KW-0645">Protease</keyword>
<evidence type="ECO:0000256" key="1">
    <source>
        <dbReference type="ARBA" id="ARBA00022670"/>
    </source>
</evidence>
<evidence type="ECO:0000256" key="4">
    <source>
        <dbReference type="ARBA" id="ARBA00022833"/>
    </source>
</evidence>
<proteinExistence type="predicted"/>
<dbReference type="InterPro" id="IPR035986">
    <property type="entry name" value="PKD_dom_sf"/>
</dbReference>
<evidence type="ECO:0000313" key="12">
    <source>
        <dbReference type="Proteomes" id="UP000002817"/>
    </source>
</evidence>
<keyword evidence="13" id="KW-1185">Reference proteome</keyword>
<evidence type="ECO:0000313" key="13">
    <source>
        <dbReference type="Proteomes" id="UP000003515"/>
    </source>
</evidence>
<evidence type="ECO:0000256" key="7">
    <source>
        <dbReference type="SAM" id="MobiDB-lite"/>
    </source>
</evidence>
<comment type="cofactor">
    <cofactor evidence="6">
        <name>Zn(2+)</name>
        <dbReference type="ChEBI" id="CHEBI:29105"/>
    </cofactor>
    <text evidence="6">Binds 1 zinc ion per subunit.</text>
</comment>
<dbReference type="PATRIC" id="fig|675816.5.peg.1559"/>
<dbReference type="InterPro" id="IPR013783">
    <property type="entry name" value="Ig-like_fold"/>
</dbReference>
<evidence type="ECO:0000259" key="9">
    <source>
        <dbReference type="PROSITE" id="PS51694"/>
    </source>
</evidence>
<dbReference type="Pfam" id="PF20944">
    <property type="entry name" value="StcE_b-sandwich"/>
    <property type="match status" value="1"/>
</dbReference>
<dbReference type="GO" id="GO:0006508">
    <property type="term" value="P:proteolysis"/>
    <property type="evidence" value="ECO:0007669"/>
    <property type="project" value="UniProtKB-UniRule"/>
</dbReference>
<name>C9QEX9_VIBOR</name>
<reference evidence="11 12" key="3">
    <citation type="journal article" date="2012" name="Int. J. Syst. Evol. Microbiol.">
        <title>Vibrio caribbeanicus sp. nov., isolated from the marine sponge Scleritoderma cyanea.</title>
        <authorList>
            <person name="Hoffmann M."/>
            <person name="Monday S.R."/>
            <person name="Allard M.W."/>
            <person name="Strain E.A."/>
            <person name="Whittaker P."/>
            <person name="Naum M."/>
            <person name="McCarthy P.J."/>
            <person name="Lopez J.V."/>
            <person name="Fischer M."/>
            <person name="Brown E.W."/>
        </authorList>
    </citation>
    <scope>NUCLEOTIDE SEQUENCE [LARGE SCALE GENOMIC DNA]</scope>
    <source>
        <strain evidence="11">CIP 102891</strain>
        <strain evidence="12">CIP 102891 / ATCC 33934</strain>
    </source>
</reference>
<dbReference type="GO" id="GO:0004222">
    <property type="term" value="F:metalloendopeptidase activity"/>
    <property type="evidence" value="ECO:0007669"/>
    <property type="project" value="UniProtKB-UniRule"/>
</dbReference>
<dbReference type="Proteomes" id="UP000003515">
    <property type="component" value="Unassembled WGS sequence"/>
</dbReference>
<evidence type="ECO:0000256" key="2">
    <source>
        <dbReference type="ARBA" id="ARBA00022723"/>
    </source>
</evidence>
<gene>
    <name evidence="10" type="ORF">VIA_001849</name>
    <name evidence="11" type="ORF">VIOR3934_20981</name>
</gene>
<dbReference type="RefSeq" id="WP_004412714.1">
    <property type="nucleotide sequence ID" value="NZ_ACZV01000004.1"/>
</dbReference>
<dbReference type="InterPro" id="IPR022218">
    <property type="entry name" value="TagA_dom"/>
</dbReference>
<evidence type="ECO:0000256" key="8">
    <source>
        <dbReference type="SAM" id="SignalP"/>
    </source>
</evidence>
<dbReference type="CDD" id="cd00146">
    <property type="entry name" value="PKD"/>
    <property type="match status" value="1"/>
</dbReference>
<feature type="region of interest" description="Disordered" evidence="7">
    <location>
        <begin position="684"/>
        <end position="704"/>
    </location>
</feature>
<evidence type="ECO:0000256" key="5">
    <source>
        <dbReference type="ARBA" id="ARBA00023049"/>
    </source>
</evidence>
<dbReference type="CDD" id="cd12215">
    <property type="entry name" value="ChiC_BD"/>
    <property type="match status" value="1"/>
</dbReference>
<evidence type="ECO:0000256" key="6">
    <source>
        <dbReference type="PROSITE-ProRule" id="PRU01031"/>
    </source>
</evidence>
<dbReference type="STRING" id="675816.VIA_001849"/>
<dbReference type="eggNOG" id="COG3325">
    <property type="taxonomic scope" value="Bacteria"/>
</dbReference>
<reference evidence="11" key="2">
    <citation type="submission" date="2011-08" db="EMBL/GenBank/DDBJ databases">
        <authorList>
            <person name="Hoffman M."/>
            <person name="Strain E.A."/>
            <person name="Brown E."/>
            <person name="Allard M.W."/>
        </authorList>
    </citation>
    <scope>NUCLEOTIDE SEQUENCE</scope>
    <source>
        <strain evidence="11">CIP 102891</strain>
    </source>
</reference>
<dbReference type="GO" id="GO:0004553">
    <property type="term" value="F:hydrolase activity, hydrolyzing O-glycosyl compounds"/>
    <property type="evidence" value="ECO:0007669"/>
    <property type="project" value="InterPro"/>
</dbReference>
<dbReference type="SUPFAM" id="SSF49299">
    <property type="entry name" value="PKD domain"/>
    <property type="match status" value="1"/>
</dbReference>
<dbReference type="OrthoDB" id="6229465at2"/>
<dbReference type="Pfam" id="PF02839">
    <property type="entry name" value="CBM_5_12"/>
    <property type="match status" value="2"/>
</dbReference>
<feature type="signal peptide" evidence="8">
    <location>
        <begin position="1"/>
        <end position="23"/>
    </location>
</feature>
<keyword evidence="5 6" id="KW-0482">Metalloprotease</keyword>
<feature type="binding site" evidence="6">
    <location>
        <position position="314"/>
    </location>
    <ligand>
        <name>Zn(2+)</name>
        <dbReference type="ChEBI" id="CHEBI:29105"/>
        <note>catalytic</note>
    </ligand>
</feature>
<keyword evidence="3 6" id="KW-0378">Hydrolase</keyword>
<keyword evidence="4 6" id="KW-0862">Zinc</keyword>
<dbReference type="Gene3D" id="2.60.40.10">
    <property type="entry name" value="Immunoglobulins"/>
    <property type="match status" value="2"/>
</dbReference>
<organism evidence="11 12">
    <name type="scientific">Vibrio orientalis CIP 102891 = ATCC 33934</name>
    <dbReference type="NCBI Taxonomy" id="675816"/>
    <lineage>
        <taxon>Bacteria</taxon>
        <taxon>Pseudomonadati</taxon>
        <taxon>Pseudomonadota</taxon>
        <taxon>Gammaproteobacteria</taxon>
        <taxon>Vibrionales</taxon>
        <taxon>Vibrionaceae</taxon>
        <taxon>Vibrio</taxon>
        <taxon>Vibrio oreintalis group</taxon>
    </lineage>
</organism>
<feature type="chain" id="PRO_5002999517" evidence="8">
    <location>
        <begin position="24"/>
        <end position="986"/>
    </location>
</feature>
<dbReference type="PANTHER" id="PTHR39540:SF1">
    <property type="entry name" value="DICTOMALLEIN-1-RELATED"/>
    <property type="match status" value="1"/>
</dbReference>
<dbReference type="CDD" id="cd12204">
    <property type="entry name" value="CBD_like"/>
    <property type="match status" value="1"/>
</dbReference>
<evidence type="ECO:0000256" key="3">
    <source>
        <dbReference type="ARBA" id="ARBA00022801"/>
    </source>
</evidence>
<dbReference type="InterPro" id="IPR036573">
    <property type="entry name" value="CBM_sf_5/12"/>
</dbReference>
<evidence type="ECO:0000313" key="11">
    <source>
        <dbReference type="EMBL" id="EGU51387.1"/>
    </source>
</evidence>
<dbReference type="GO" id="GO:0046872">
    <property type="term" value="F:metal ion binding"/>
    <property type="evidence" value="ECO:0007669"/>
    <property type="project" value="UniProtKB-UniRule"/>
</dbReference>
<dbReference type="GO" id="GO:0030246">
    <property type="term" value="F:carbohydrate binding"/>
    <property type="evidence" value="ECO:0007669"/>
    <property type="project" value="InterPro"/>
</dbReference>
<protein>
    <submittedName>
        <fullName evidence="10">ToxR-regulated lipoprotein</fullName>
    </submittedName>
</protein>
<dbReference type="InterPro" id="IPR003610">
    <property type="entry name" value="CBM5/12"/>
</dbReference>
<dbReference type="Gene3D" id="2.10.10.20">
    <property type="entry name" value="Carbohydrate-binding module superfamily 5/12"/>
    <property type="match status" value="2"/>
</dbReference>
<feature type="binding site" evidence="6">
    <location>
        <position position="318"/>
    </location>
    <ligand>
        <name>Zn(2+)</name>
        <dbReference type="ChEBI" id="CHEBI:29105"/>
        <note>catalytic</note>
    </ligand>
</feature>
<dbReference type="Gene3D" id="2.60.120.1230">
    <property type="match status" value="1"/>
</dbReference>
<dbReference type="InterPro" id="IPR048990">
    <property type="entry name" value="StcE_b-sandwich"/>
</dbReference>
<sequence length="986" mass="107700">MKQRKTKVSLLAGSVILSMAASAQNVAFNTTTIENDLQGDFEAMISYAQNITMPHNNKMGDPRPHLTALRDTLLMVQPVADMPIEGNSVSVIGRDANNNMLGELNLTTPEQLPAHDGHDNSIVYATDMWSVTLPASWVQPGLTLEISSGERTGQLIDLEIGAPNQLMINTMDLGMLTAPRDRFDFMKDTKYHEDYFQKIPVSKLIVNPYEPLKLDEVMLPTGALLTEYDPSMGTWHRGDMREYISKVLIAHGINNANYGINASGAKGKGHPFTSAQLTAVTPVGRYQNGVVVHGGSGGAGMVTLTKTLGNEWSHEIGHNFGIGHYPGGTDGSTHRPSTDINSAWGWDLSQQRFIANFMWNKQTGEDQVCCSDGIGIPAFEGYKFNRDAMAGGEPSSPISKYTLHTPYVLSDIQTFLENKAIFDETSESGFKKWNSTTRQMEEFVQPELVEYKSIASQSELDTIKGDTQGRVLSDYISKYDVISVQTYDGRWIRDIYLPNAQEVALGKQISVSRYSGYGVTVHVNGESISLSRGDTKYYVNDNYSWVESNPDDGSSNLPARVPSDFGVPVTTLVGYYDPTQQLDSYLFPALHGAYGFVYEPTQLDELNTQGCYVKVYNGQNHDTDNYQLTGFRFDANLMNKLHINIRQSDDPTKAEIICDNNVLSTLQISKPMQPLEVSIVQSDSLNPTQPDSNTAPVANAGGDQLVNSGSTVTLSGLASTDIDGDSLSYQWQQVAGDPVTIRFDREATAEVVLPDSAKSESYTFMLTVSDGKASTTDTVTISATPNLNENSTPNVTLPVSVNGNSGQSVDVRASAFDQDGDALSYRWNTSGLAYQVTGQGAIRVTLPEVQSDQTYSVSVVVADPHGAQSQATTRINVKAMTGSCDVNDPNANNHPQWSSSQTYVGGNTVSFNGLVWKAKHWTRNNQPDTSAAWELVSDVSLAWSSERAYTGGDVVTYQGVKYQAKWWTKGERPDASGVWAIQGPAC</sequence>
<dbReference type="SMART" id="SM00495">
    <property type="entry name" value="ChtBD3"/>
    <property type="match status" value="2"/>
</dbReference>
<dbReference type="InterPro" id="IPR051256">
    <property type="entry name" value="Dictomallein"/>
</dbReference>
<keyword evidence="2 6" id="KW-0479">Metal-binding</keyword>
<feature type="binding site" evidence="6">
    <location>
        <position position="324"/>
    </location>
    <ligand>
        <name>Zn(2+)</name>
        <dbReference type="ChEBI" id="CHEBI:29105"/>
        <note>catalytic</note>
    </ligand>
</feature>
<dbReference type="GO" id="GO:0005576">
    <property type="term" value="C:extracellular region"/>
    <property type="evidence" value="ECO:0007669"/>
    <property type="project" value="InterPro"/>
</dbReference>
<reference evidence="10 13" key="1">
    <citation type="submission" date="2009-10" db="EMBL/GenBank/DDBJ databases">
        <authorList>
            <consortium name="Los Alamos National Laboratory (LANL)"/>
            <consortium name="National Microbial Pathogen Data Resource (NMPDR)"/>
            <person name="Munk A.C."/>
            <person name="Chertkov O."/>
            <person name="Tapia R."/>
            <person name="Green L."/>
            <person name="Rogers Y."/>
            <person name="Detter J.C."/>
            <person name="Bruce D."/>
            <person name="Brettin T.S."/>
            <person name="Colwell R.R."/>
            <person name="Huq A."/>
            <person name="Grim C.J."/>
            <person name="Hasan N.A."/>
            <person name="Bartels D."/>
            <person name="Vonstein V."/>
        </authorList>
    </citation>
    <scope>NUCLEOTIDE SEQUENCE [LARGE SCALE GENOMIC DNA]</scope>
    <source>
        <strain evidence="10 13">CIP 102891</strain>
    </source>
</reference>
<feature type="domain" description="Peptidase M66" evidence="9">
    <location>
        <begin position="165"/>
        <end position="422"/>
    </location>
</feature>
<dbReference type="Pfam" id="PF10462">
    <property type="entry name" value="Peptidase_M66"/>
    <property type="match status" value="1"/>
</dbReference>
<feature type="compositionally biased region" description="Polar residues" evidence="7">
    <location>
        <begin position="684"/>
        <end position="696"/>
    </location>
</feature>
<dbReference type="PROSITE" id="PS51694">
    <property type="entry name" value="PEPTIDASE_M66"/>
    <property type="match status" value="1"/>
</dbReference>
<dbReference type="Pfam" id="PF12561">
    <property type="entry name" value="TagA"/>
    <property type="match status" value="1"/>
</dbReference>
<feature type="active site" evidence="6">
    <location>
        <position position="315"/>
    </location>
</feature>
<dbReference type="Pfam" id="PF22352">
    <property type="entry name" value="K319L-like_PKD"/>
    <property type="match status" value="1"/>
</dbReference>
<dbReference type="InterPro" id="IPR019503">
    <property type="entry name" value="Peptidase_M66_dom"/>
</dbReference>
<dbReference type="SUPFAM" id="SSF51055">
    <property type="entry name" value="Carbohydrate binding domain"/>
    <property type="match status" value="2"/>
</dbReference>
<dbReference type="EMBL" id="ACZV01000004">
    <property type="protein sequence ID" value="EEX94689.1"/>
    <property type="molecule type" value="Genomic_DNA"/>
</dbReference>
<evidence type="ECO:0000313" key="10">
    <source>
        <dbReference type="EMBL" id="EEX94689.1"/>
    </source>
</evidence>
<comment type="caution">
    <text evidence="11">The sequence shown here is derived from an EMBL/GenBank/DDBJ whole genome shotgun (WGS) entry which is preliminary data.</text>
</comment>
<dbReference type="GO" id="GO:0005975">
    <property type="term" value="P:carbohydrate metabolic process"/>
    <property type="evidence" value="ECO:0007669"/>
    <property type="project" value="InterPro"/>
</dbReference>
<dbReference type="AlphaFoldDB" id="C9QEX9"/>
<dbReference type="Pfam" id="PF17963">
    <property type="entry name" value="Big_9"/>
    <property type="match status" value="1"/>
</dbReference>
<dbReference type="SUPFAM" id="SSF55486">
    <property type="entry name" value="Metalloproteases ('zincins'), catalytic domain"/>
    <property type="match status" value="1"/>
</dbReference>
<dbReference type="Proteomes" id="UP000002817">
    <property type="component" value="Unassembled WGS sequence"/>
</dbReference>
<dbReference type="MEROPS" id="M66.001"/>
<dbReference type="PANTHER" id="PTHR39540">
    <property type="match status" value="1"/>
</dbReference>